<dbReference type="Gene3D" id="2.40.110.10">
    <property type="entry name" value="Butyryl-CoA Dehydrogenase, subunit A, domain 2"/>
    <property type="match status" value="1"/>
</dbReference>
<dbReference type="Gene3D" id="1.20.140.10">
    <property type="entry name" value="Butyryl-CoA Dehydrogenase, subunit A, domain 3"/>
    <property type="match status" value="1"/>
</dbReference>
<organism evidence="9 10">
    <name type="scientific">Penicillium fimorum</name>
    <dbReference type="NCBI Taxonomy" id="1882269"/>
    <lineage>
        <taxon>Eukaryota</taxon>
        <taxon>Fungi</taxon>
        <taxon>Dikarya</taxon>
        <taxon>Ascomycota</taxon>
        <taxon>Pezizomycotina</taxon>
        <taxon>Eurotiomycetes</taxon>
        <taxon>Eurotiomycetidae</taxon>
        <taxon>Eurotiales</taxon>
        <taxon>Aspergillaceae</taxon>
        <taxon>Penicillium</taxon>
    </lineage>
</organism>
<dbReference type="Pfam" id="PF00441">
    <property type="entry name" value="Acyl-CoA_dh_1"/>
    <property type="match status" value="1"/>
</dbReference>
<dbReference type="GO" id="GO:0050660">
    <property type="term" value="F:flavin adenine dinucleotide binding"/>
    <property type="evidence" value="ECO:0007669"/>
    <property type="project" value="InterPro"/>
</dbReference>
<dbReference type="InterPro" id="IPR006089">
    <property type="entry name" value="Acyl-CoA_DH_CS"/>
</dbReference>
<dbReference type="InterPro" id="IPR050741">
    <property type="entry name" value="Acyl-CoA_dehydrogenase"/>
</dbReference>
<protein>
    <recommendedName>
        <fullName evidence="11">Acyl-CoA dehydrogenase</fullName>
    </recommendedName>
</protein>
<dbReference type="AlphaFoldDB" id="A0A9W9Y5A1"/>
<evidence type="ECO:0000313" key="10">
    <source>
        <dbReference type="Proteomes" id="UP001149954"/>
    </source>
</evidence>
<gene>
    <name evidence="9" type="ORF">N7463_000879</name>
</gene>
<comment type="caution">
    <text evidence="9">The sequence shown here is derived from an EMBL/GenBank/DDBJ whole genome shotgun (WGS) entry which is preliminary data.</text>
</comment>
<evidence type="ECO:0000256" key="3">
    <source>
        <dbReference type="ARBA" id="ARBA00022630"/>
    </source>
</evidence>
<dbReference type="InterPro" id="IPR036250">
    <property type="entry name" value="AcylCo_DH-like_C"/>
</dbReference>
<dbReference type="InterPro" id="IPR009075">
    <property type="entry name" value="AcylCo_DH/oxidase_C"/>
</dbReference>
<dbReference type="SUPFAM" id="SSF56645">
    <property type="entry name" value="Acyl-CoA dehydrogenase NM domain-like"/>
    <property type="match status" value="1"/>
</dbReference>
<reference evidence="9" key="1">
    <citation type="submission" date="2022-12" db="EMBL/GenBank/DDBJ databases">
        <authorList>
            <person name="Petersen C."/>
        </authorList>
    </citation>
    <scope>NUCLEOTIDE SEQUENCE</scope>
    <source>
        <strain evidence="9">IBT 29495</strain>
    </source>
</reference>
<evidence type="ECO:0000256" key="5">
    <source>
        <dbReference type="ARBA" id="ARBA00023002"/>
    </source>
</evidence>
<keyword evidence="4 6" id="KW-0274">FAD</keyword>
<dbReference type="PROSITE" id="PS00072">
    <property type="entry name" value="ACYL_COA_DH_1"/>
    <property type="match status" value="1"/>
</dbReference>
<dbReference type="InterPro" id="IPR046373">
    <property type="entry name" value="Acyl-CoA_Oxase/DH_mid-dom_sf"/>
</dbReference>
<evidence type="ECO:0000256" key="4">
    <source>
        <dbReference type="ARBA" id="ARBA00022827"/>
    </source>
</evidence>
<dbReference type="SUPFAM" id="SSF47203">
    <property type="entry name" value="Acyl-CoA dehydrogenase C-terminal domain-like"/>
    <property type="match status" value="1"/>
</dbReference>
<keyword evidence="10" id="KW-1185">Reference proteome</keyword>
<evidence type="ECO:0000256" key="2">
    <source>
        <dbReference type="ARBA" id="ARBA00009347"/>
    </source>
</evidence>
<dbReference type="GO" id="GO:0033539">
    <property type="term" value="P:fatty acid beta-oxidation using acyl-CoA dehydrogenase"/>
    <property type="evidence" value="ECO:0007669"/>
    <property type="project" value="TreeGrafter"/>
</dbReference>
<feature type="domain" description="Acyl-CoA oxidase/dehydrogenase middle" evidence="8">
    <location>
        <begin position="124"/>
        <end position="213"/>
    </location>
</feature>
<dbReference type="Pfam" id="PF02770">
    <property type="entry name" value="Acyl-CoA_dh_M"/>
    <property type="match status" value="1"/>
</dbReference>
<dbReference type="Gene3D" id="1.10.540.10">
    <property type="entry name" value="Acyl-CoA dehydrogenase/oxidase, N-terminal domain"/>
    <property type="match status" value="1"/>
</dbReference>
<keyword evidence="3 6" id="KW-0285">Flavoprotein</keyword>
<evidence type="ECO:0008006" key="11">
    <source>
        <dbReference type="Google" id="ProtNLM"/>
    </source>
</evidence>
<keyword evidence="5 6" id="KW-0560">Oxidoreductase</keyword>
<evidence type="ECO:0000259" key="7">
    <source>
        <dbReference type="Pfam" id="PF00441"/>
    </source>
</evidence>
<dbReference type="GO" id="GO:0003995">
    <property type="term" value="F:acyl-CoA dehydrogenase activity"/>
    <property type="evidence" value="ECO:0007669"/>
    <property type="project" value="InterPro"/>
</dbReference>
<dbReference type="PANTHER" id="PTHR48083:SF28">
    <property type="entry name" value="ACYL-COA DEHYDROGENASE FAMILY PROTEIN (AFU_ORTHOLOGUE AFUA_6G10880)-RELATED"/>
    <property type="match status" value="1"/>
</dbReference>
<dbReference type="EMBL" id="JAPWDS010000001">
    <property type="protein sequence ID" value="KAJ5520426.1"/>
    <property type="molecule type" value="Genomic_DNA"/>
</dbReference>
<accession>A0A9W9Y5A1</accession>
<name>A0A9W9Y5A1_9EURO</name>
<dbReference type="PANTHER" id="PTHR48083">
    <property type="entry name" value="MEDIUM-CHAIN SPECIFIC ACYL-COA DEHYDROGENASE, MITOCHONDRIAL-RELATED"/>
    <property type="match status" value="1"/>
</dbReference>
<evidence type="ECO:0000256" key="6">
    <source>
        <dbReference type="RuleBase" id="RU362125"/>
    </source>
</evidence>
<sequence length="400" mass="43839">MREWIDTNIVPKIAQWESLGTVPDEVYKACATAGLLMPMAAGSKIPKWWAEKYPVIGGIDFEGWNGFHDFIVHDEMTRVGSIGIPNGLIGGVTLCIPAIRKHGRGKALYGVIDEVLSGDKRISLAVTEPEAGSDVRGILTEAVLSEDKCHYIVNGQKKWITAGMYANYFLTLTRTSGDGFTLLVIPKADNVTVRPMEMCGSSCAGTAFVEFDDAQVPVNYRVGEEGKGLSYIMSNFNHERLFISFQSLRLARVCLEDSIGHAITREAFGKRLVDQAVVRFKLANMARETEALQAWIESLVYQLDALSEEKAVQLLAGQTAQLKAHSGIVLEKVVSQAIQIMGDLGLTKGGRGERLERIWRDVKAITIPGGSEDILLDLSVRRALAVFETENNAGHLSSKI</sequence>
<dbReference type="GO" id="GO:0005737">
    <property type="term" value="C:cytoplasm"/>
    <property type="evidence" value="ECO:0007669"/>
    <property type="project" value="TreeGrafter"/>
</dbReference>
<reference evidence="9" key="2">
    <citation type="journal article" date="2023" name="IMA Fungus">
        <title>Comparative genomic study of the Penicillium genus elucidates a diverse pangenome and 15 lateral gene transfer events.</title>
        <authorList>
            <person name="Petersen C."/>
            <person name="Sorensen T."/>
            <person name="Nielsen M.R."/>
            <person name="Sondergaard T.E."/>
            <person name="Sorensen J.L."/>
            <person name="Fitzpatrick D.A."/>
            <person name="Frisvad J.C."/>
            <person name="Nielsen K.L."/>
        </authorList>
    </citation>
    <scope>NUCLEOTIDE SEQUENCE</scope>
    <source>
        <strain evidence="9">IBT 29495</strain>
    </source>
</reference>
<dbReference type="Proteomes" id="UP001149954">
    <property type="component" value="Unassembled WGS sequence"/>
</dbReference>
<dbReference type="OrthoDB" id="10254877at2759"/>
<comment type="cofactor">
    <cofactor evidence="1 6">
        <name>FAD</name>
        <dbReference type="ChEBI" id="CHEBI:57692"/>
    </cofactor>
</comment>
<dbReference type="InterPro" id="IPR037069">
    <property type="entry name" value="AcylCoA_DH/ox_N_sf"/>
</dbReference>
<evidence type="ECO:0000259" key="8">
    <source>
        <dbReference type="Pfam" id="PF02770"/>
    </source>
</evidence>
<proteinExistence type="inferred from homology"/>
<dbReference type="InterPro" id="IPR009100">
    <property type="entry name" value="AcylCoA_DH/oxidase_NM_dom_sf"/>
</dbReference>
<feature type="domain" description="Acyl-CoA dehydrogenase/oxidase C-terminal" evidence="7">
    <location>
        <begin position="226"/>
        <end position="383"/>
    </location>
</feature>
<comment type="similarity">
    <text evidence="2 6">Belongs to the acyl-CoA dehydrogenase family.</text>
</comment>
<evidence type="ECO:0000256" key="1">
    <source>
        <dbReference type="ARBA" id="ARBA00001974"/>
    </source>
</evidence>
<evidence type="ECO:0000313" key="9">
    <source>
        <dbReference type="EMBL" id="KAJ5520426.1"/>
    </source>
</evidence>
<dbReference type="InterPro" id="IPR006091">
    <property type="entry name" value="Acyl-CoA_Oxase/DH_mid-dom"/>
</dbReference>